<evidence type="ECO:0000256" key="7">
    <source>
        <dbReference type="ARBA" id="ARBA00023303"/>
    </source>
</evidence>
<protein>
    <recommendedName>
        <fullName evidence="11">Potassium channel domain-containing protein</fullName>
    </recommendedName>
</protein>
<feature type="domain" description="Potassium channel" evidence="11">
    <location>
        <begin position="166"/>
        <end position="221"/>
    </location>
</feature>
<evidence type="ECO:0000256" key="8">
    <source>
        <dbReference type="RuleBase" id="RU003857"/>
    </source>
</evidence>
<gene>
    <name evidence="12" type="ORF">FME351_LOCUS3151</name>
    <name evidence="13" type="ORF">TSG867_LOCUS6079</name>
</gene>
<feature type="region of interest" description="Disordered" evidence="9">
    <location>
        <begin position="452"/>
        <end position="501"/>
    </location>
</feature>
<evidence type="ECO:0000256" key="5">
    <source>
        <dbReference type="ARBA" id="ARBA00023065"/>
    </source>
</evidence>
<evidence type="ECO:0000256" key="3">
    <source>
        <dbReference type="ARBA" id="ARBA00022692"/>
    </source>
</evidence>
<evidence type="ECO:0000313" key="13">
    <source>
        <dbReference type="EMBL" id="CAF4298312.1"/>
    </source>
</evidence>
<evidence type="ECO:0000313" key="14">
    <source>
        <dbReference type="Proteomes" id="UP000663869"/>
    </source>
</evidence>
<comment type="caution">
    <text evidence="12">The sequence shown here is derived from an EMBL/GenBank/DDBJ whole genome shotgun (WGS) entry which is preliminary data.</text>
</comment>
<keyword evidence="2 8" id="KW-0813">Transport</keyword>
<feature type="domain" description="Potassium channel" evidence="11">
    <location>
        <begin position="314"/>
        <end position="392"/>
    </location>
</feature>
<sequence length="501" mass="55628">MVTYDAPMEFGAIHHNNTSPYHDNSQRYLKHRHQGRELHSVETTKAQRCLRKTTKFLFSHIALVGLVVVCAVVGGFLFQLLEEREEKVMCQEAQGKQIAEINKLKQQFVNYIQQNTTLSIDSLANGKDNTTIAIGKIGSMLYGYRDFVIQTASQRLYFRNNCLVSIKWTYPNALLFAITIITTIGYGNITPVTWEGQLCCISFGTIGIPIFLLCLANISGVLGEMFRFLYDKVLCAPYAMFKKRRLLANKAKYQEENEIGTGRVGSNEYVLDDKNKKSSLEKPSNTSADHDGLNKYHKGGKKRVTVPLTITMIIIAAYIYIGSALFHASEGWTRMQSGYFCFITLATVGFGDFVPGQATGETNVGEKLVVGAIYALVGMAILAMSFDLIQEEIIAKVRWIGKKVGIIEPEDESKNSIEKPVISKSKSFSSGKLSISDTNIVVNTARTIVENENEYGMPKQQSPIATRKSSSRNNSARVHPMAPSAANEATLHQRVASGKLN</sequence>
<name>A0A817V723_9BILA</name>
<dbReference type="GO" id="GO:0015271">
    <property type="term" value="F:outward rectifier potassium channel activity"/>
    <property type="evidence" value="ECO:0007669"/>
    <property type="project" value="TreeGrafter"/>
</dbReference>
<dbReference type="EMBL" id="CAJOBQ010000222">
    <property type="protein sequence ID" value="CAF4298312.1"/>
    <property type="molecule type" value="Genomic_DNA"/>
</dbReference>
<feature type="transmembrane region" description="Helical" evidence="10">
    <location>
        <begin position="368"/>
        <end position="389"/>
    </location>
</feature>
<feature type="transmembrane region" description="Helical" evidence="10">
    <location>
        <begin position="56"/>
        <end position="78"/>
    </location>
</feature>
<proteinExistence type="inferred from homology"/>
<evidence type="ECO:0000256" key="9">
    <source>
        <dbReference type="SAM" id="MobiDB-lite"/>
    </source>
</evidence>
<evidence type="ECO:0000259" key="11">
    <source>
        <dbReference type="Pfam" id="PF07885"/>
    </source>
</evidence>
<dbReference type="InterPro" id="IPR013099">
    <property type="entry name" value="K_chnl_dom"/>
</dbReference>
<comment type="similarity">
    <text evidence="8">Belongs to the two pore domain potassium channel (TC 1.A.1.8) family.</text>
</comment>
<dbReference type="GO" id="GO:0005886">
    <property type="term" value="C:plasma membrane"/>
    <property type="evidence" value="ECO:0007669"/>
    <property type="project" value="TreeGrafter"/>
</dbReference>
<dbReference type="InterPro" id="IPR003280">
    <property type="entry name" value="2pore_dom_K_chnl"/>
</dbReference>
<evidence type="ECO:0000256" key="6">
    <source>
        <dbReference type="ARBA" id="ARBA00023136"/>
    </source>
</evidence>
<keyword evidence="3 8" id="KW-0812">Transmembrane</keyword>
<dbReference type="SUPFAM" id="SSF81324">
    <property type="entry name" value="Voltage-gated potassium channels"/>
    <property type="match status" value="2"/>
</dbReference>
<dbReference type="Gene3D" id="1.10.287.70">
    <property type="match status" value="1"/>
</dbReference>
<dbReference type="Pfam" id="PF07885">
    <property type="entry name" value="Ion_trans_2"/>
    <property type="match status" value="2"/>
</dbReference>
<evidence type="ECO:0000256" key="10">
    <source>
        <dbReference type="SAM" id="Phobius"/>
    </source>
</evidence>
<evidence type="ECO:0000313" key="12">
    <source>
        <dbReference type="EMBL" id="CAF3336372.1"/>
    </source>
</evidence>
<dbReference type="PRINTS" id="PR01333">
    <property type="entry name" value="2POREKCHANEL"/>
</dbReference>
<keyword evidence="5 8" id="KW-0406">Ion transport</keyword>
<dbReference type="PANTHER" id="PTHR11003:SF334">
    <property type="entry name" value="FI03418P"/>
    <property type="match status" value="1"/>
</dbReference>
<keyword evidence="6 10" id="KW-0472">Membrane</keyword>
<feature type="transmembrane region" description="Helical" evidence="10">
    <location>
        <begin position="304"/>
        <end position="326"/>
    </location>
</feature>
<keyword evidence="4 10" id="KW-1133">Transmembrane helix</keyword>
<accession>A0A817V723</accession>
<dbReference type="Proteomes" id="UP000663862">
    <property type="component" value="Unassembled WGS sequence"/>
</dbReference>
<reference evidence="12" key="1">
    <citation type="submission" date="2021-02" db="EMBL/GenBank/DDBJ databases">
        <authorList>
            <person name="Nowell W R."/>
        </authorList>
    </citation>
    <scope>NUCLEOTIDE SEQUENCE</scope>
</reference>
<feature type="transmembrane region" description="Helical" evidence="10">
    <location>
        <begin position="198"/>
        <end position="222"/>
    </location>
</feature>
<dbReference type="EMBL" id="CAJNYU010000182">
    <property type="protein sequence ID" value="CAF3336372.1"/>
    <property type="molecule type" value="Genomic_DNA"/>
</dbReference>
<keyword evidence="7 8" id="KW-0407">Ion channel</keyword>
<dbReference type="GO" id="GO:0022841">
    <property type="term" value="F:potassium ion leak channel activity"/>
    <property type="evidence" value="ECO:0007669"/>
    <property type="project" value="TreeGrafter"/>
</dbReference>
<dbReference type="GO" id="GO:0030322">
    <property type="term" value="P:stabilization of membrane potential"/>
    <property type="evidence" value="ECO:0007669"/>
    <property type="project" value="TreeGrafter"/>
</dbReference>
<feature type="transmembrane region" description="Helical" evidence="10">
    <location>
        <begin position="168"/>
        <end position="186"/>
    </location>
</feature>
<organism evidence="12 14">
    <name type="scientific">Rotaria socialis</name>
    <dbReference type="NCBI Taxonomy" id="392032"/>
    <lineage>
        <taxon>Eukaryota</taxon>
        <taxon>Metazoa</taxon>
        <taxon>Spiralia</taxon>
        <taxon>Gnathifera</taxon>
        <taxon>Rotifera</taxon>
        <taxon>Eurotatoria</taxon>
        <taxon>Bdelloidea</taxon>
        <taxon>Philodinida</taxon>
        <taxon>Philodinidae</taxon>
        <taxon>Rotaria</taxon>
    </lineage>
</organism>
<dbReference type="AlphaFoldDB" id="A0A817V723"/>
<dbReference type="Proteomes" id="UP000663869">
    <property type="component" value="Unassembled WGS sequence"/>
</dbReference>
<comment type="subcellular location">
    <subcellularLocation>
        <location evidence="1">Membrane</location>
        <topology evidence="1">Multi-pass membrane protein</topology>
    </subcellularLocation>
</comment>
<evidence type="ECO:0000256" key="2">
    <source>
        <dbReference type="ARBA" id="ARBA00022448"/>
    </source>
</evidence>
<dbReference type="PANTHER" id="PTHR11003">
    <property type="entry name" value="POTASSIUM CHANNEL, SUBFAMILY K"/>
    <property type="match status" value="1"/>
</dbReference>
<feature type="transmembrane region" description="Helical" evidence="10">
    <location>
        <begin position="338"/>
        <end position="356"/>
    </location>
</feature>
<feature type="compositionally biased region" description="Polar residues" evidence="9">
    <location>
        <begin position="459"/>
        <end position="476"/>
    </location>
</feature>
<evidence type="ECO:0000256" key="1">
    <source>
        <dbReference type="ARBA" id="ARBA00004141"/>
    </source>
</evidence>
<evidence type="ECO:0000256" key="4">
    <source>
        <dbReference type="ARBA" id="ARBA00022989"/>
    </source>
</evidence>